<dbReference type="InterPro" id="IPR044164">
    <property type="entry name" value="CFI"/>
</dbReference>
<evidence type="ECO:0000313" key="11">
    <source>
        <dbReference type="Proteomes" id="UP001497516"/>
    </source>
</evidence>
<evidence type="ECO:0000256" key="1">
    <source>
        <dbReference type="ARBA" id="ARBA00004966"/>
    </source>
</evidence>
<reference evidence="10 11" key="1">
    <citation type="submission" date="2024-04" db="EMBL/GenBank/DDBJ databases">
        <authorList>
            <person name="Fracassetti M."/>
        </authorList>
    </citation>
    <scope>NUCLEOTIDE SEQUENCE [LARGE SCALE GENOMIC DNA]</scope>
</reference>
<dbReference type="EMBL" id="OZ034818">
    <property type="protein sequence ID" value="CAL1387199.1"/>
    <property type="molecule type" value="Genomic_DNA"/>
</dbReference>
<name>A0AAV2EMQ4_9ROSI</name>
<evidence type="ECO:0000256" key="7">
    <source>
        <dbReference type="RuleBase" id="RU361158"/>
    </source>
</evidence>
<dbReference type="AlphaFoldDB" id="A0AAV2EMQ4"/>
<dbReference type="InterPro" id="IPR016087">
    <property type="entry name" value="Chalcone_isomerase"/>
</dbReference>
<sequence length="244" mass="25962">MVDPPHDEQIGGTIQSINGDTNTPNQSSHPLSVADIHVDGVTFPASVAPPPASKLSHFLGGAGVRGLEIEGNFVKFTAIGVYVEDTAVSVLAANWKGKTAEELKLSVGFFRDIVSGPFEKFTRVTMILPLSGAQYSEKVVENCVAAWKARGVYTDAEAKATEKFLEVFKDQNFPPGASILFTQFPQGSLAISFSKDGSVPETSVAVIDNKPLSEAVLWSIIGDHGVSPAAKQSLAERFSGLLKE</sequence>
<feature type="domain" description="Chalcone isomerase" evidence="9">
    <location>
        <begin position="38"/>
        <end position="240"/>
    </location>
</feature>
<proteinExistence type="inferred from homology"/>
<evidence type="ECO:0000256" key="2">
    <source>
        <dbReference type="ARBA" id="ARBA00007166"/>
    </source>
</evidence>
<evidence type="ECO:0000313" key="10">
    <source>
        <dbReference type="EMBL" id="CAL1387199.1"/>
    </source>
</evidence>
<dbReference type="InterPro" id="IPR016088">
    <property type="entry name" value="Chalcone_isomerase_3-sand"/>
</dbReference>
<dbReference type="Gene3D" id="1.10.890.20">
    <property type="match status" value="1"/>
</dbReference>
<evidence type="ECO:0000256" key="6">
    <source>
        <dbReference type="ARBA" id="ARBA00034056"/>
    </source>
</evidence>
<evidence type="ECO:0000256" key="8">
    <source>
        <dbReference type="SAM" id="MobiDB-lite"/>
    </source>
</evidence>
<evidence type="ECO:0000259" key="9">
    <source>
        <dbReference type="Pfam" id="PF02431"/>
    </source>
</evidence>
<keyword evidence="3" id="KW-0413">Isomerase</keyword>
<keyword evidence="11" id="KW-1185">Reference proteome</keyword>
<dbReference type="Pfam" id="PF02431">
    <property type="entry name" value="Chalcone"/>
    <property type="match status" value="1"/>
</dbReference>
<gene>
    <name evidence="10" type="ORF">LTRI10_LOCUS28197</name>
</gene>
<dbReference type="SUPFAM" id="SSF54626">
    <property type="entry name" value="Chalcone isomerase"/>
    <property type="match status" value="1"/>
</dbReference>
<feature type="region of interest" description="Disordered" evidence="8">
    <location>
        <begin position="1"/>
        <end position="31"/>
    </location>
</feature>
<dbReference type="Gene3D" id="3.50.70.10">
    <property type="match status" value="1"/>
</dbReference>
<evidence type="ECO:0000256" key="4">
    <source>
        <dbReference type="ARBA" id="ARBA00023241"/>
    </source>
</evidence>
<dbReference type="GO" id="GO:0045430">
    <property type="term" value="F:chalcone isomerase activity"/>
    <property type="evidence" value="ECO:0007669"/>
    <property type="project" value="UniProtKB-EC"/>
</dbReference>
<dbReference type="GO" id="GO:0009813">
    <property type="term" value="P:flavonoid biosynthetic process"/>
    <property type="evidence" value="ECO:0007669"/>
    <property type="project" value="UniProtKB-KW"/>
</dbReference>
<evidence type="ECO:0000256" key="5">
    <source>
        <dbReference type="ARBA" id="ARBA00025429"/>
    </source>
</evidence>
<comment type="similarity">
    <text evidence="2 7">Belongs to the chalcone isomerase family.</text>
</comment>
<feature type="compositionally biased region" description="Polar residues" evidence="8">
    <location>
        <begin position="12"/>
        <end position="30"/>
    </location>
</feature>
<protein>
    <recommendedName>
        <fullName evidence="7">Chalcone-flavonone isomerase family protein</fullName>
    </recommendedName>
</protein>
<dbReference type="PANTHER" id="PTHR28039:SF8">
    <property type="entry name" value="CHALCONE--FLAVANONE ISOMERASE 1-RELATED"/>
    <property type="match status" value="1"/>
</dbReference>
<dbReference type="InterPro" id="IPR036298">
    <property type="entry name" value="Chalcone_isomerase_sf"/>
</dbReference>
<comment type="pathway">
    <text evidence="1">Secondary metabolite biosynthesis; flavonoid biosynthesis.</text>
</comment>
<evidence type="ECO:0000256" key="3">
    <source>
        <dbReference type="ARBA" id="ARBA00023235"/>
    </source>
</evidence>
<dbReference type="InterPro" id="IPR016089">
    <property type="entry name" value="Chalcone_isomerase_bundle_sf"/>
</dbReference>
<comment type="function">
    <text evidence="5">Catalyzes the intramolecular cyclization of bicyclic chalcones into tricyclic (S)-flavanones. Responsible for the isomerization of 4,2',4',6'-tetrahydroxychalcone (also termed chalcone) into naringenin.</text>
</comment>
<dbReference type="PANTHER" id="PTHR28039">
    <property type="entry name" value="CHALCONE--FLAVONONE ISOMERASE 1-RELATED"/>
    <property type="match status" value="1"/>
</dbReference>
<dbReference type="Proteomes" id="UP001497516">
    <property type="component" value="Chromosome 5"/>
</dbReference>
<organism evidence="10 11">
    <name type="scientific">Linum trigynum</name>
    <dbReference type="NCBI Taxonomy" id="586398"/>
    <lineage>
        <taxon>Eukaryota</taxon>
        <taxon>Viridiplantae</taxon>
        <taxon>Streptophyta</taxon>
        <taxon>Embryophyta</taxon>
        <taxon>Tracheophyta</taxon>
        <taxon>Spermatophyta</taxon>
        <taxon>Magnoliopsida</taxon>
        <taxon>eudicotyledons</taxon>
        <taxon>Gunneridae</taxon>
        <taxon>Pentapetalae</taxon>
        <taxon>rosids</taxon>
        <taxon>fabids</taxon>
        <taxon>Malpighiales</taxon>
        <taxon>Linaceae</taxon>
        <taxon>Linum</taxon>
    </lineage>
</organism>
<comment type="catalytic activity">
    <reaction evidence="6">
        <text>a chalcone = a flavanone.</text>
        <dbReference type="EC" id="5.5.1.6"/>
    </reaction>
</comment>
<accession>A0AAV2EMQ4</accession>
<keyword evidence="4" id="KW-0284">Flavonoid biosynthesis</keyword>